<keyword evidence="2" id="KW-1133">Transmembrane helix</keyword>
<organism evidence="3 4">
    <name type="scientific">Thamnocephalis sphaerospora</name>
    <dbReference type="NCBI Taxonomy" id="78915"/>
    <lineage>
        <taxon>Eukaryota</taxon>
        <taxon>Fungi</taxon>
        <taxon>Fungi incertae sedis</taxon>
        <taxon>Zoopagomycota</taxon>
        <taxon>Zoopagomycotina</taxon>
        <taxon>Zoopagomycetes</taxon>
        <taxon>Zoopagales</taxon>
        <taxon>Sigmoideomycetaceae</taxon>
        <taxon>Thamnocephalis</taxon>
    </lineage>
</organism>
<evidence type="ECO:0000313" key="3">
    <source>
        <dbReference type="EMBL" id="RKP10503.1"/>
    </source>
</evidence>
<name>A0A4P9XW13_9FUNG</name>
<dbReference type="Pfam" id="PF05821">
    <property type="entry name" value="NDUF_B8"/>
    <property type="match status" value="1"/>
</dbReference>
<evidence type="ECO:0000256" key="1">
    <source>
        <dbReference type="SAM" id="MobiDB-lite"/>
    </source>
</evidence>
<protein>
    <submittedName>
        <fullName evidence="3">Uncharacterized protein</fullName>
    </submittedName>
</protein>
<feature type="transmembrane region" description="Helical" evidence="2">
    <location>
        <begin position="64"/>
        <end position="86"/>
    </location>
</feature>
<gene>
    <name evidence="3" type="ORF">THASP1DRAFT_11485</name>
</gene>
<sequence>SGESIKDPQIGDYPNLPWVHHSERDPFKYEDQQERRNFGEPVHEQDELLNGSAPDLWPTPTSRALLEMAICGSVIGLVCYGISFMVPDAPFVKRTYPYEGLRKELGMTDADV</sequence>
<feature type="region of interest" description="Disordered" evidence="1">
    <location>
        <begin position="1"/>
        <end position="25"/>
    </location>
</feature>
<dbReference type="PANTHER" id="PTHR12840:SF1">
    <property type="entry name" value="NADH DEHYDROGENASE [UBIQUINONE] 1 BETA SUBCOMPLEX SUBUNIT 8, MITOCHONDRIAL"/>
    <property type="match status" value="1"/>
</dbReference>
<dbReference type="GO" id="GO:0005739">
    <property type="term" value="C:mitochondrion"/>
    <property type="evidence" value="ECO:0007669"/>
    <property type="project" value="InterPro"/>
</dbReference>
<dbReference type="OrthoDB" id="2014058at2759"/>
<evidence type="ECO:0000313" key="4">
    <source>
        <dbReference type="Proteomes" id="UP000271241"/>
    </source>
</evidence>
<evidence type="ECO:0000256" key="2">
    <source>
        <dbReference type="SAM" id="Phobius"/>
    </source>
</evidence>
<accession>A0A4P9XW13</accession>
<dbReference type="STRING" id="78915.A0A4P9XW13"/>
<proteinExistence type="predicted"/>
<dbReference type="InterPro" id="IPR008699">
    <property type="entry name" value="NDUFB8"/>
</dbReference>
<feature type="non-terminal residue" evidence="3">
    <location>
        <position position="1"/>
    </location>
</feature>
<feature type="non-terminal residue" evidence="3">
    <location>
        <position position="112"/>
    </location>
</feature>
<dbReference type="AlphaFoldDB" id="A0A4P9XW13"/>
<keyword evidence="2" id="KW-0472">Membrane</keyword>
<dbReference type="EMBL" id="KZ992449">
    <property type="protein sequence ID" value="RKP10503.1"/>
    <property type="molecule type" value="Genomic_DNA"/>
</dbReference>
<reference evidence="4" key="1">
    <citation type="journal article" date="2018" name="Nat. Microbiol.">
        <title>Leveraging single-cell genomics to expand the fungal tree of life.</title>
        <authorList>
            <person name="Ahrendt S.R."/>
            <person name="Quandt C.A."/>
            <person name="Ciobanu D."/>
            <person name="Clum A."/>
            <person name="Salamov A."/>
            <person name="Andreopoulos B."/>
            <person name="Cheng J.F."/>
            <person name="Woyke T."/>
            <person name="Pelin A."/>
            <person name="Henrissat B."/>
            <person name="Reynolds N.K."/>
            <person name="Benny G.L."/>
            <person name="Smith M.E."/>
            <person name="James T.Y."/>
            <person name="Grigoriev I.V."/>
        </authorList>
    </citation>
    <scope>NUCLEOTIDE SEQUENCE [LARGE SCALE GENOMIC DNA]</scope>
    <source>
        <strain evidence="4">RSA 1356</strain>
    </source>
</reference>
<keyword evidence="4" id="KW-1185">Reference proteome</keyword>
<keyword evidence="2" id="KW-0812">Transmembrane</keyword>
<dbReference type="PANTHER" id="PTHR12840">
    <property type="entry name" value="NADH-UBIQUINONE OXIDOREDUCTASE ASHI SUBUNIT"/>
    <property type="match status" value="1"/>
</dbReference>
<dbReference type="Proteomes" id="UP000271241">
    <property type="component" value="Unassembled WGS sequence"/>
</dbReference>